<dbReference type="AlphaFoldDB" id="A0A0E9QPE1"/>
<organism evidence="1">
    <name type="scientific">Anguilla anguilla</name>
    <name type="common">European freshwater eel</name>
    <name type="synonym">Muraena anguilla</name>
    <dbReference type="NCBI Taxonomy" id="7936"/>
    <lineage>
        <taxon>Eukaryota</taxon>
        <taxon>Metazoa</taxon>
        <taxon>Chordata</taxon>
        <taxon>Craniata</taxon>
        <taxon>Vertebrata</taxon>
        <taxon>Euteleostomi</taxon>
        <taxon>Actinopterygii</taxon>
        <taxon>Neopterygii</taxon>
        <taxon>Teleostei</taxon>
        <taxon>Anguilliformes</taxon>
        <taxon>Anguillidae</taxon>
        <taxon>Anguilla</taxon>
    </lineage>
</organism>
<evidence type="ECO:0000313" key="1">
    <source>
        <dbReference type="EMBL" id="JAH18302.1"/>
    </source>
</evidence>
<sequence>METKNCATALYKKVMAET</sequence>
<reference evidence="1" key="2">
    <citation type="journal article" date="2015" name="Fish Shellfish Immunol.">
        <title>Early steps in the European eel (Anguilla anguilla)-Vibrio vulnificus interaction in the gills: Role of the RtxA13 toxin.</title>
        <authorList>
            <person name="Callol A."/>
            <person name="Pajuelo D."/>
            <person name="Ebbesson L."/>
            <person name="Teles M."/>
            <person name="MacKenzie S."/>
            <person name="Amaro C."/>
        </authorList>
    </citation>
    <scope>NUCLEOTIDE SEQUENCE</scope>
</reference>
<reference evidence="1" key="1">
    <citation type="submission" date="2014-11" db="EMBL/GenBank/DDBJ databases">
        <authorList>
            <person name="Amaro Gonzalez C."/>
        </authorList>
    </citation>
    <scope>NUCLEOTIDE SEQUENCE</scope>
</reference>
<name>A0A0E9QPE1_ANGAN</name>
<protein>
    <submittedName>
        <fullName evidence="1">Uncharacterized protein</fullName>
    </submittedName>
</protein>
<accession>A0A0E9QPE1</accession>
<dbReference type="EMBL" id="GBXM01090275">
    <property type="protein sequence ID" value="JAH18302.1"/>
    <property type="molecule type" value="Transcribed_RNA"/>
</dbReference>
<proteinExistence type="predicted"/>